<dbReference type="KEGG" id="sbae:DSM104329_05341"/>
<protein>
    <recommendedName>
        <fullName evidence="1">HTH luxR-type domain-containing protein</fullName>
    </recommendedName>
</protein>
<keyword evidence="3" id="KW-1185">Reference proteome</keyword>
<dbReference type="EMBL" id="CP087164">
    <property type="protein sequence ID" value="UGS38910.1"/>
    <property type="molecule type" value="Genomic_DNA"/>
</dbReference>
<evidence type="ECO:0000259" key="1">
    <source>
        <dbReference type="PROSITE" id="PS50043"/>
    </source>
</evidence>
<gene>
    <name evidence="2" type="ORF">DSM104329_05341</name>
</gene>
<dbReference type="GO" id="GO:0003677">
    <property type="term" value="F:DNA binding"/>
    <property type="evidence" value="ECO:0007669"/>
    <property type="project" value="InterPro"/>
</dbReference>
<evidence type="ECO:0000313" key="3">
    <source>
        <dbReference type="Proteomes" id="UP001162834"/>
    </source>
</evidence>
<organism evidence="2 3">
    <name type="scientific">Capillimicrobium parvum</name>
    <dbReference type="NCBI Taxonomy" id="2884022"/>
    <lineage>
        <taxon>Bacteria</taxon>
        <taxon>Bacillati</taxon>
        <taxon>Actinomycetota</taxon>
        <taxon>Thermoleophilia</taxon>
        <taxon>Solirubrobacterales</taxon>
        <taxon>Capillimicrobiaceae</taxon>
        <taxon>Capillimicrobium</taxon>
    </lineage>
</organism>
<evidence type="ECO:0000313" key="2">
    <source>
        <dbReference type="EMBL" id="UGS38910.1"/>
    </source>
</evidence>
<name>A0A9E7C2U0_9ACTN</name>
<dbReference type="Pfam" id="PF00196">
    <property type="entry name" value="GerE"/>
    <property type="match status" value="1"/>
</dbReference>
<dbReference type="InterPro" id="IPR036388">
    <property type="entry name" value="WH-like_DNA-bd_sf"/>
</dbReference>
<dbReference type="InterPro" id="IPR016032">
    <property type="entry name" value="Sig_transdc_resp-reg_C-effctor"/>
</dbReference>
<reference evidence="2" key="1">
    <citation type="journal article" date="2022" name="Int. J. Syst. Evol. Microbiol.">
        <title>Pseudomonas aegrilactucae sp. nov. and Pseudomonas morbosilactucae sp. nov., pathogens causing bacterial rot of lettuce in Japan.</title>
        <authorList>
            <person name="Sawada H."/>
            <person name="Fujikawa T."/>
            <person name="Satou M."/>
        </authorList>
    </citation>
    <scope>NUCLEOTIDE SEQUENCE</scope>
    <source>
        <strain evidence="2">0166_1</strain>
    </source>
</reference>
<dbReference type="GO" id="GO:0006355">
    <property type="term" value="P:regulation of DNA-templated transcription"/>
    <property type="evidence" value="ECO:0007669"/>
    <property type="project" value="InterPro"/>
</dbReference>
<dbReference type="AlphaFoldDB" id="A0A9E7C2U0"/>
<dbReference type="InterPro" id="IPR000792">
    <property type="entry name" value="Tscrpt_reg_LuxR_C"/>
</dbReference>
<dbReference type="Gene3D" id="1.10.10.10">
    <property type="entry name" value="Winged helix-like DNA-binding domain superfamily/Winged helix DNA-binding domain"/>
    <property type="match status" value="1"/>
</dbReference>
<dbReference type="SUPFAM" id="SSF46894">
    <property type="entry name" value="C-terminal effector domain of the bipartite response regulators"/>
    <property type="match status" value="1"/>
</dbReference>
<accession>A0A9E7C2U0</accession>
<sequence length="53" mass="6075">MSCRIDDVRHYRRDAVLHLSAGTVRNYLSSAMQKLDARTRAEAVRAAEEKGWL</sequence>
<proteinExistence type="predicted"/>
<dbReference type="Proteomes" id="UP001162834">
    <property type="component" value="Chromosome"/>
</dbReference>
<feature type="domain" description="HTH luxR-type" evidence="1">
    <location>
        <begin position="1"/>
        <end position="51"/>
    </location>
</feature>
<dbReference type="PROSITE" id="PS50043">
    <property type="entry name" value="HTH_LUXR_2"/>
    <property type="match status" value="1"/>
</dbReference>